<dbReference type="EMBL" id="AWXZ01000017">
    <property type="protein sequence ID" value="ESR25822.1"/>
    <property type="molecule type" value="Genomic_DNA"/>
</dbReference>
<keyword evidence="2" id="KW-1185">Reference proteome</keyword>
<protein>
    <submittedName>
        <fullName evidence="1">Uncharacterized protein</fullName>
    </submittedName>
</protein>
<sequence length="64" mass="7339">MATPLARSPDGWAVTHVCKRIAEFGRTVFKKPKELKSSRGDEPDWEQERHRLGRFCTAALKSVR</sequence>
<dbReference type="STRING" id="631454.N177_1157"/>
<accession>V4R1G2</accession>
<proteinExistence type="predicted"/>
<gene>
    <name evidence="1" type="ORF">N177_1157</name>
</gene>
<organism evidence="1 2">
    <name type="scientific">Lutibaculum baratangense AMV1</name>
    <dbReference type="NCBI Taxonomy" id="631454"/>
    <lineage>
        <taxon>Bacteria</taxon>
        <taxon>Pseudomonadati</taxon>
        <taxon>Pseudomonadota</taxon>
        <taxon>Alphaproteobacteria</taxon>
        <taxon>Hyphomicrobiales</taxon>
        <taxon>Tepidamorphaceae</taxon>
        <taxon>Lutibaculum</taxon>
    </lineage>
</organism>
<evidence type="ECO:0000313" key="2">
    <source>
        <dbReference type="Proteomes" id="UP000017819"/>
    </source>
</evidence>
<dbReference type="AlphaFoldDB" id="V4R1G2"/>
<dbReference type="Proteomes" id="UP000017819">
    <property type="component" value="Unassembled WGS sequence"/>
</dbReference>
<evidence type="ECO:0000313" key="1">
    <source>
        <dbReference type="EMBL" id="ESR25822.1"/>
    </source>
</evidence>
<comment type="caution">
    <text evidence="1">The sequence shown here is derived from an EMBL/GenBank/DDBJ whole genome shotgun (WGS) entry which is preliminary data.</text>
</comment>
<reference evidence="1 2" key="1">
    <citation type="journal article" date="2014" name="Genome Announc.">
        <title>Draft Genome Sequence of Lutibaculum baratangense Strain AMV1T, Isolated from a Mud Volcano in Andamans, India.</title>
        <authorList>
            <person name="Singh A."/>
            <person name="Sreenivas A."/>
            <person name="Sathyanarayana Reddy G."/>
            <person name="Pinnaka A.K."/>
            <person name="Shivaji S."/>
        </authorList>
    </citation>
    <scope>NUCLEOTIDE SEQUENCE [LARGE SCALE GENOMIC DNA]</scope>
    <source>
        <strain evidence="1 2">AMV1</strain>
    </source>
</reference>
<name>V4R1G2_9HYPH</name>